<proteinExistence type="predicted"/>
<dbReference type="RefSeq" id="WP_359261049.1">
    <property type="nucleotide sequence ID" value="NZ_JBFAEG010000047.1"/>
</dbReference>
<dbReference type="InterPro" id="IPR009081">
    <property type="entry name" value="PP-bd_ACP"/>
</dbReference>
<dbReference type="Pfam" id="PF13193">
    <property type="entry name" value="AMP-binding_C"/>
    <property type="match status" value="1"/>
</dbReference>
<dbReference type="InterPro" id="IPR020845">
    <property type="entry name" value="AMP-binding_CS"/>
</dbReference>
<dbReference type="PROSITE" id="PS00455">
    <property type="entry name" value="AMP_BINDING"/>
    <property type="match status" value="1"/>
</dbReference>
<dbReference type="InterPro" id="IPR000873">
    <property type="entry name" value="AMP-dep_synth/lig_dom"/>
</dbReference>
<dbReference type="Gene3D" id="3.30.300.30">
    <property type="match status" value="1"/>
</dbReference>
<protein>
    <submittedName>
        <fullName evidence="3">Non-ribosomal peptide synthetase</fullName>
    </submittedName>
</protein>
<name>A0ABV3AMP7_9ACTN</name>
<gene>
    <name evidence="3" type="ORF">AB0H04_41590</name>
</gene>
<dbReference type="InterPro" id="IPR025110">
    <property type="entry name" value="AMP-bd_C"/>
</dbReference>
<dbReference type="PROSITE" id="PS50075">
    <property type="entry name" value="CARRIER"/>
    <property type="match status" value="1"/>
</dbReference>
<reference evidence="3 4" key="1">
    <citation type="submission" date="2024-06" db="EMBL/GenBank/DDBJ databases">
        <title>The Natural Products Discovery Center: Release of the First 8490 Sequenced Strains for Exploring Actinobacteria Biosynthetic Diversity.</title>
        <authorList>
            <person name="Kalkreuter E."/>
            <person name="Kautsar S.A."/>
            <person name="Yang D."/>
            <person name="Bader C.D."/>
            <person name="Teijaro C.N."/>
            <person name="Fluegel L."/>
            <person name="Davis C.M."/>
            <person name="Simpson J.R."/>
            <person name="Lauterbach L."/>
            <person name="Steele A.D."/>
            <person name="Gui C."/>
            <person name="Meng S."/>
            <person name="Li G."/>
            <person name="Viehrig K."/>
            <person name="Ye F."/>
            <person name="Su P."/>
            <person name="Kiefer A.F."/>
            <person name="Nichols A."/>
            <person name="Cepeda A.J."/>
            <person name="Yan W."/>
            <person name="Fan B."/>
            <person name="Jiang Y."/>
            <person name="Adhikari A."/>
            <person name="Zheng C.-J."/>
            <person name="Schuster L."/>
            <person name="Cowan T.M."/>
            <person name="Smanski M.J."/>
            <person name="Chevrette M.G."/>
            <person name="De Carvalho L.P.S."/>
            <person name="Shen B."/>
        </authorList>
    </citation>
    <scope>NUCLEOTIDE SEQUENCE [LARGE SCALE GENOMIC DNA]</scope>
    <source>
        <strain evidence="3 4">NPDC020594</strain>
    </source>
</reference>
<dbReference type="InterPro" id="IPR042099">
    <property type="entry name" value="ANL_N_sf"/>
</dbReference>
<dbReference type="InterPro" id="IPR010071">
    <property type="entry name" value="AA_adenyl_dom"/>
</dbReference>
<evidence type="ECO:0000256" key="1">
    <source>
        <dbReference type="SAM" id="MobiDB-lite"/>
    </source>
</evidence>
<evidence type="ECO:0000313" key="3">
    <source>
        <dbReference type="EMBL" id="MEU5713239.1"/>
    </source>
</evidence>
<accession>A0ABV3AMP7</accession>
<dbReference type="CDD" id="cd05930">
    <property type="entry name" value="A_NRPS"/>
    <property type="match status" value="1"/>
</dbReference>
<organism evidence="3 4">
    <name type="scientific">Streptomyces flaveolus</name>
    <dbReference type="NCBI Taxonomy" id="67297"/>
    <lineage>
        <taxon>Bacteria</taxon>
        <taxon>Bacillati</taxon>
        <taxon>Actinomycetota</taxon>
        <taxon>Actinomycetes</taxon>
        <taxon>Kitasatosporales</taxon>
        <taxon>Streptomycetaceae</taxon>
        <taxon>Streptomyces</taxon>
    </lineage>
</organism>
<dbReference type="InterPro" id="IPR036736">
    <property type="entry name" value="ACP-like_sf"/>
</dbReference>
<dbReference type="SUPFAM" id="SSF52777">
    <property type="entry name" value="CoA-dependent acyltransferases"/>
    <property type="match status" value="1"/>
</dbReference>
<dbReference type="Pfam" id="PF00550">
    <property type="entry name" value="PP-binding"/>
    <property type="match status" value="1"/>
</dbReference>
<keyword evidence="4" id="KW-1185">Reference proteome</keyword>
<feature type="region of interest" description="Disordered" evidence="1">
    <location>
        <begin position="715"/>
        <end position="743"/>
    </location>
</feature>
<dbReference type="InterPro" id="IPR045851">
    <property type="entry name" value="AMP-bd_C_sf"/>
</dbReference>
<feature type="domain" description="Carrier" evidence="2">
    <location>
        <begin position="738"/>
        <end position="817"/>
    </location>
</feature>
<dbReference type="Gene3D" id="3.40.50.12780">
    <property type="entry name" value="N-terminal domain of ligase-like"/>
    <property type="match status" value="1"/>
</dbReference>
<dbReference type="SUPFAM" id="SSF47336">
    <property type="entry name" value="ACP-like"/>
    <property type="match status" value="1"/>
</dbReference>
<evidence type="ECO:0000259" key="2">
    <source>
        <dbReference type="PROSITE" id="PS50075"/>
    </source>
</evidence>
<dbReference type="Pfam" id="PF00501">
    <property type="entry name" value="AMP-binding"/>
    <property type="match status" value="1"/>
</dbReference>
<dbReference type="SUPFAM" id="SSF56801">
    <property type="entry name" value="Acetyl-CoA synthetase-like"/>
    <property type="match status" value="1"/>
</dbReference>
<evidence type="ECO:0000313" key="4">
    <source>
        <dbReference type="Proteomes" id="UP001551011"/>
    </source>
</evidence>
<dbReference type="Proteomes" id="UP001551011">
    <property type="component" value="Unassembled WGS sequence"/>
</dbReference>
<comment type="caution">
    <text evidence="3">The sequence shown here is derived from an EMBL/GenBank/DDBJ whole genome shotgun (WGS) entry which is preliminary data.</text>
</comment>
<dbReference type="PANTHER" id="PTHR45527:SF1">
    <property type="entry name" value="FATTY ACID SYNTHASE"/>
    <property type="match status" value="1"/>
</dbReference>
<dbReference type="NCBIfam" id="TIGR01733">
    <property type="entry name" value="AA-adenyl-dom"/>
    <property type="match status" value="1"/>
</dbReference>
<sequence length="817" mass="87439">MVDGADEIGGAAGREYWNAVVCAGGFTPLPGWAAEPGVPGTADTRARLPESARAHLDAALLLAVHAKVVAALTGDRDTVTGFQPARGRALPARITVEDGSWRELTATAAGTLRTVLAFAADAPATEPPMYDTLVAPRAADLPAELPRGVVLGVAADGDTLLVRHRTDVLDAAAARRIAGYHVTALTRALAEPGADHHARHLLGEEELRYQCAELSGPVRPLPDRRCHQLFEERAHAHPDAVAVELGERALTYGELNRHANRIAWRLREQGLADEDVVAVVTERDLDWAAALLGTFKAGGAYLPVEPHFPASRIAGMLRRSGCRLLLTTGEGSASLRQAVADLGDEAPAVLAVDRLPDTLPDTDPELPVAADALAYIYFTSGSTGEPKGAMCEHAGLVNHLLAKIEDLGITADSTVAQTAPQCFDISLWQLVAALVAGGRTRIVEQDAILDIGRFVDVLETGRVQVAQLVPSYLEVLLTWLDGRPGRLPELRIVSATGEALKKELVERWFQTFPGVPLVNAYGLTETSDDTNHEVMRAAPRGASVPLGRPVRNVRVRVVDERMMPVPLGAPGEIVFQGVCVGRGYVNDEERTAAAFLPDPDEPGGRLYRSGDFGRWAADGRLEFHGRRDAQLKIRGFRIEIGEIENHMMRAAGVRDAAVVVAGSGEDRFLVGYCTRSGTAEPAGLREKLAASLPSYMVPARLVVLDAMPLTPNGKIDKKELTRRAQSAAPEPADVSSGEPRTPTERRLAELWSAALKVPAHRIRRDAHFFVLGGTSLSAVRLAISLDRRVTVGELAAHPVLSDLAALLDERAVALAAS</sequence>
<dbReference type="EMBL" id="JBFAEG010000047">
    <property type="protein sequence ID" value="MEU5713239.1"/>
    <property type="molecule type" value="Genomic_DNA"/>
</dbReference>
<dbReference type="Gene3D" id="1.10.1200.10">
    <property type="entry name" value="ACP-like"/>
    <property type="match status" value="1"/>
</dbReference>
<dbReference type="PANTHER" id="PTHR45527">
    <property type="entry name" value="NONRIBOSOMAL PEPTIDE SYNTHETASE"/>
    <property type="match status" value="1"/>
</dbReference>